<dbReference type="Proteomes" id="UP000623467">
    <property type="component" value="Unassembled WGS sequence"/>
</dbReference>
<dbReference type="EMBL" id="JACAZH010000016">
    <property type="protein sequence ID" value="KAF7349483.1"/>
    <property type="molecule type" value="Genomic_DNA"/>
</dbReference>
<feature type="domain" description="F-box" evidence="1">
    <location>
        <begin position="9"/>
        <end position="55"/>
    </location>
</feature>
<evidence type="ECO:0000313" key="2">
    <source>
        <dbReference type="EMBL" id="KAF7349483.1"/>
    </source>
</evidence>
<name>A0A8H7CW33_9AGAR</name>
<dbReference type="InterPro" id="IPR001810">
    <property type="entry name" value="F-box_dom"/>
</dbReference>
<feature type="domain" description="F-box" evidence="1">
    <location>
        <begin position="433"/>
        <end position="479"/>
    </location>
</feature>
<accession>A0A8H7CW33</accession>
<proteinExistence type="predicted"/>
<organism evidence="2 3">
    <name type="scientific">Mycena sanguinolenta</name>
    <dbReference type="NCBI Taxonomy" id="230812"/>
    <lineage>
        <taxon>Eukaryota</taxon>
        <taxon>Fungi</taxon>
        <taxon>Dikarya</taxon>
        <taxon>Basidiomycota</taxon>
        <taxon>Agaricomycotina</taxon>
        <taxon>Agaricomycetes</taxon>
        <taxon>Agaricomycetidae</taxon>
        <taxon>Agaricales</taxon>
        <taxon>Marasmiineae</taxon>
        <taxon>Mycenaceae</taxon>
        <taxon>Mycena</taxon>
    </lineage>
</organism>
<reference evidence="2" key="1">
    <citation type="submission" date="2020-05" db="EMBL/GenBank/DDBJ databases">
        <title>Mycena genomes resolve the evolution of fungal bioluminescence.</title>
        <authorList>
            <person name="Tsai I.J."/>
        </authorList>
    </citation>
    <scope>NUCLEOTIDE SEQUENCE</scope>
    <source>
        <strain evidence="2">160909Yilan</strain>
    </source>
</reference>
<evidence type="ECO:0000259" key="1">
    <source>
        <dbReference type="PROSITE" id="PS50181"/>
    </source>
</evidence>
<dbReference type="SMART" id="SM00256">
    <property type="entry name" value="FBOX"/>
    <property type="match status" value="2"/>
</dbReference>
<comment type="caution">
    <text evidence="2">The sequence shown here is derived from an EMBL/GenBank/DDBJ whole genome shotgun (WGS) entry which is preliminary data.</text>
</comment>
<dbReference type="SUPFAM" id="SSF81383">
    <property type="entry name" value="F-box domain"/>
    <property type="match status" value="2"/>
</dbReference>
<dbReference type="Pfam" id="PF12937">
    <property type="entry name" value="F-box-like"/>
    <property type="match status" value="2"/>
</dbReference>
<dbReference type="InterPro" id="IPR036047">
    <property type="entry name" value="F-box-like_dom_sf"/>
</dbReference>
<protein>
    <recommendedName>
        <fullName evidence="1">F-box domain-containing protein</fullName>
    </recommendedName>
</protein>
<keyword evidence="3" id="KW-1185">Reference proteome</keyword>
<dbReference type="PROSITE" id="PS50181">
    <property type="entry name" value="FBOX"/>
    <property type="match status" value="2"/>
</dbReference>
<gene>
    <name evidence="2" type="ORF">MSAN_01738600</name>
</gene>
<dbReference type="CDD" id="cd09917">
    <property type="entry name" value="F-box_SF"/>
    <property type="match status" value="1"/>
</dbReference>
<dbReference type="AlphaFoldDB" id="A0A8H7CW33"/>
<evidence type="ECO:0000313" key="3">
    <source>
        <dbReference type="Proteomes" id="UP000623467"/>
    </source>
</evidence>
<sequence>MHLKSMSMRLPLSDLPADITFSIFARCDIASVVSVSQTCRYLHALAFEKCVWLVLLGNLRRRCILDRNCTPHLETLSTPEMIQIVKRLLTGPQTWSPRELHCDSVAQIFRKITLHPKIDLLTRRWSVVRLLPSGRYLLFSNVNRFECWSVANDSLVWTYTSSVEKVRVQEFAAEETDTDVTIMVCLDTYLNSNPGQNCIEIVKLDLQTMTHTSLLIALVPRHTHVFCGPLICGALAAVSCLNATTGENLHMVLNLERKSYCILQGTDRDNVFSGPHVALIPGHILLSEKDWLYLISSDTLGSYWAQIVGADSLAQFSPVLVKDISKLRMLEASDVEQSFGDIYVHESPIRNGDYSFWIYGASRTADRGAFLSYRLSIPTSGDPQWCLQIKSLVEPGQAPENFYQAATYGALPFTSARTVLVELPPDLGEDIDIAPYSDLPPDIIFSIFACCDIASVVSVSQTCRYLHALAFEKSVWLVLLDNLRRRCILDRNCTPNIDTLSTTEMIDIVKRLITGPQTWSPEELDSMSEISRKITLHPAIVAEDSYWNVPELLRSGHYVLFINSYRLECWSVADDRLVWTHTFPMEDMEPPMEVYGFAAEEADANLTIAVCFTASLNNKARKYVEIVDLDLQAGTHTSLLVARVPESDHPDAFSEPAICGEIVPVTLSVDLGDLYMIVNWREKLYLILQGGDQDAQLHGALILGHILLSDEDQLHLISSGSLSTHWAPIVPADGPAEFSPVSLKDISKLRTIEASHAEQSFDRLDAHESPIRDGYYSVGISGMHRVHHRDAFLSYQLSIPANGEPQWFQRTRSALEPGLSHSHHPITYHGHSLAFGASHEHGFFTIFSTAAAALVRAAQVELAPSNATQIDLAAYSDEVGFAITLVFLRTYTLFLGPHDAETSILQLHLILDPARYY</sequence>
<dbReference type="Gene3D" id="1.20.1280.50">
    <property type="match status" value="2"/>
</dbReference>